<protein>
    <submittedName>
        <fullName evidence="2">Diguanylate cyclase DosC</fullName>
        <ecNumber evidence="2">2.7.7.65</ecNumber>
    </submittedName>
</protein>
<comment type="caution">
    <text evidence="2">The sequence shown here is derived from an EMBL/GenBank/DDBJ whole genome shotgun (WGS) entry which is preliminary data.</text>
</comment>
<dbReference type="NCBIfam" id="TIGR00254">
    <property type="entry name" value="GGDEF"/>
    <property type="match status" value="1"/>
</dbReference>
<evidence type="ECO:0000259" key="1">
    <source>
        <dbReference type="PROSITE" id="PS50887"/>
    </source>
</evidence>
<dbReference type="PROSITE" id="PS50887">
    <property type="entry name" value="GGDEF"/>
    <property type="match status" value="1"/>
</dbReference>
<dbReference type="EC" id="2.7.7.65" evidence="2"/>
<dbReference type="PANTHER" id="PTHR45138">
    <property type="entry name" value="REGULATORY COMPONENTS OF SENSORY TRANSDUCTION SYSTEM"/>
    <property type="match status" value="1"/>
</dbReference>
<feature type="domain" description="GGDEF" evidence="1">
    <location>
        <begin position="306"/>
        <end position="441"/>
    </location>
</feature>
<dbReference type="CDD" id="cd00082">
    <property type="entry name" value="HisKA"/>
    <property type="match status" value="1"/>
</dbReference>
<evidence type="ECO:0000313" key="2">
    <source>
        <dbReference type="EMBL" id="GBC99598.1"/>
    </source>
</evidence>
<dbReference type="AlphaFoldDB" id="A0A2H5XEH9"/>
<dbReference type="EMBL" id="BEHT01000032">
    <property type="protein sequence ID" value="GBC99598.1"/>
    <property type="molecule type" value="Genomic_DNA"/>
</dbReference>
<keyword evidence="2" id="KW-0548">Nucleotidyltransferase</keyword>
<reference evidence="3" key="1">
    <citation type="submission" date="2017-09" db="EMBL/GenBank/DDBJ databases">
        <title>Metaegenomics of thermophilic ammonia-oxidizing enrichment culture.</title>
        <authorList>
            <person name="Kato S."/>
            <person name="Suzuki K."/>
        </authorList>
    </citation>
    <scope>NUCLEOTIDE SEQUENCE [LARGE SCALE GENOMIC DNA]</scope>
</reference>
<sequence>MRVAQAEQWVKQLMELAVMATVQGTAADEGGIAISLGDGTFYLLATYGGANAAPFLFKLPEPLAKVLPRTPAALMFPDTLFLPATAPFTHALLCGVSEQERLGMMLWVGRYRRLPFSDQERALLERFAHGTYRLLLPFVPFYHSTALLRSWLEMSLATDIPEKLEQSVTFLLELLLHVANSSDGAIVLRGKSGESQLGVAYGKGAHLFHPDRRAALLRDPCWVVQSVAESDWNGWIALRQRRLRPAHLFAVLRLGAKALQGLVNWSRYALWLDHLVWRDPLTHLLNRRAFLTRLENELHRSVRYGYPVALLFVDLDGFKPINDLLGHAVGDKVLQQIARTLQSSVRRYDIVVRYGGDEFAIVLPATGVEGAVVVAERLRSRVAALTVDELTAIRYHLGVSVGVTVSLPTAPLSVQQLVELAERAARLAKVRGRNRIEVLLPDRAQEVTPSLPSVPRDLWAALLQYLCHSINNPVSGILGLTQIALQDLSLPPSLREVFSQIEALALRLRDFSHRLARQPVGQLLCELEAFQRRMTAPIATELPVRRDDL</sequence>
<name>A0A2H5XEH9_9BACT</name>
<dbReference type="InterPro" id="IPR003661">
    <property type="entry name" value="HisK_dim/P_dom"/>
</dbReference>
<dbReference type="GO" id="GO:0000155">
    <property type="term" value="F:phosphorelay sensor kinase activity"/>
    <property type="evidence" value="ECO:0007669"/>
    <property type="project" value="InterPro"/>
</dbReference>
<dbReference type="SUPFAM" id="SSF55073">
    <property type="entry name" value="Nucleotide cyclase"/>
    <property type="match status" value="1"/>
</dbReference>
<dbReference type="InterPro" id="IPR043128">
    <property type="entry name" value="Rev_trsase/Diguanyl_cyclase"/>
</dbReference>
<keyword evidence="2" id="KW-0808">Transferase</keyword>
<dbReference type="CDD" id="cd01949">
    <property type="entry name" value="GGDEF"/>
    <property type="match status" value="1"/>
</dbReference>
<dbReference type="Proteomes" id="UP000236173">
    <property type="component" value="Unassembled WGS sequence"/>
</dbReference>
<dbReference type="PANTHER" id="PTHR45138:SF9">
    <property type="entry name" value="DIGUANYLATE CYCLASE DGCM-RELATED"/>
    <property type="match status" value="1"/>
</dbReference>
<dbReference type="InterPro" id="IPR029787">
    <property type="entry name" value="Nucleotide_cyclase"/>
</dbReference>
<dbReference type="SMART" id="SM00267">
    <property type="entry name" value="GGDEF"/>
    <property type="match status" value="1"/>
</dbReference>
<proteinExistence type="predicted"/>
<dbReference type="InterPro" id="IPR050469">
    <property type="entry name" value="Diguanylate_Cyclase"/>
</dbReference>
<dbReference type="FunFam" id="3.30.70.270:FF:000001">
    <property type="entry name" value="Diguanylate cyclase domain protein"/>
    <property type="match status" value="1"/>
</dbReference>
<organism evidence="2 3">
    <name type="scientific">Candidatus Fervidibacter japonicus</name>
    <dbReference type="NCBI Taxonomy" id="2035412"/>
    <lineage>
        <taxon>Bacteria</taxon>
        <taxon>Candidatus Fervidibacterota</taxon>
        <taxon>Candidatus Fervidibacter</taxon>
    </lineage>
</organism>
<evidence type="ECO:0000313" key="3">
    <source>
        <dbReference type="Proteomes" id="UP000236173"/>
    </source>
</evidence>
<accession>A0A2H5XEH9</accession>
<dbReference type="InterPro" id="IPR000160">
    <property type="entry name" value="GGDEF_dom"/>
</dbReference>
<dbReference type="Gene3D" id="3.30.70.270">
    <property type="match status" value="1"/>
</dbReference>
<dbReference type="Pfam" id="PF00990">
    <property type="entry name" value="GGDEF"/>
    <property type="match status" value="1"/>
</dbReference>
<gene>
    <name evidence="2" type="primary">dosC</name>
    <name evidence="2" type="ORF">HRbin17_02127</name>
</gene>
<dbReference type="GO" id="GO:0052621">
    <property type="term" value="F:diguanylate cyclase activity"/>
    <property type="evidence" value="ECO:0007669"/>
    <property type="project" value="UniProtKB-EC"/>
</dbReference>